<proteinExistence type="predicted"/>
<protein>
    <submittedName>
        <fullName evidence="1">Uncharacterized protein</fullName>
    </submittedName>
</protein>
<keyword evidence="2" id="KW-1185">Reference proteome</keyword>
<organism evidence="1 2">
    <name type="scientific">Austropuccinia psidii MF-1</name>
    <dbReference type="NCBI Taxonomy" id="1389203"/>
    <lineage>
        <taxon>Eukaryota</taxon>
        <taxon>Fungi</taxon>
        <taxon>Dikarya</taxon>
        <taxon>Basidiomycota</taxon>
        <taxon>Pucciniomycotina</taxon>
        <taxon>Pucciniomycetes</taxon>
        <taxon>Pucciniales</taxon>
        <taxon>Sphaerophragmiaceae</taxon>
        <taxon>Austropuccinia</taxon>
    </lineage>
</organism>
<comment type="caution">
    <text evidence="1">The sequence shown here is derived from an EMBL/GenBank/DDBJ whole genome shotgun (WGS) entry which is preliminary data.</text>
</comment>
<evidence type="ECO:0000313" key="2">
    <source>
        <dbReference type="Proteomes" id="UP000765509"/>
    </source>
</evidence>
<dbReference type="EMBL" id="AVOT02092014">
    <property type="protein sequence ID" value="MBW0573419.1"/>
    <property type="molecule type" value="Genomic_DNA"/>
</dbReference>
<name>A0A9Q3K327_9BASI</name>
<accession>A0A9Q3K327</accession>
<dbReference type="Proteomes" id="UP000765509">
    <property type="component" value="Unassembled WGS sequence"/>
</dbReference>
<sequence length="130" mass="14156">MEEARSSTSSQRLSRTFDTLIEILEAAITVIPVVRLGTFPAGNNRDITVSVQELVYGGKAAGVGTSAKSLVRCNELLSSSEGFNGPRKDRRMSEGFDTHVLQGKSPTDKILVEKPNHVFRGPEEEVGPRK</sequence>
<dbReference type="AlphaFoldDB" id="A0A9Q3K327"/>
<gene>
    <name evidence="1" type="ORF">O181_113134</name>
</gene>
<evidence type="ECO:0000313" key="1">
    <source>
        <dbReference type="EMBL" id="MBW0573419.1"/>
    </source>
</evidence>
<reference evidence="1" key="1">
    <citation type="submission" date="2021-03" db="EMBL/GenBank/DDBJ databases">
        <title>Draft genome sequence of rust myrtle Austropuccinia psidii MF-1, a brazilian biotype.</title>
        <authorList>
            <person name="Quecine M.C."/>
            <person name="Pachon D.M.R."/>
            <person name="Bonatelli M.L."/>
            <person name="Correr F.H."/>
            <person name="Franceschini L.M."/>
            <person name="Leite T.F."/>
            <person name="Margarido G.R.A."/>
            <person name="Almeida C.A."/>
            <person name="Ferrarezi J.A."/>
            <person name="Labate C.A."/>
        </authorList>
    </citation>
    <scope>NUCLEOTIDE SEQUENCE</scope>
    <source>
        <strain evidence="1">MF-1</strain>
    </source>
</reference>